<reference evidence="1" key="1">
    <citation type="journal article" date="2022" name="bioRxiv">
        <title>Sequencing and chromosome-scale assembly of the giantPleurodeles waltlgenome.</title>
        <authorList>
            <person name="Brown T."/>
            <person name="Elewa A."/>
            <person name="Iarovenko S."/>
            <person name="Subramanian E."/>
            <person name="Araus A.J."/>
            <person name="Petzold A."/>
            <person name="Susuki M."/>
            <person name="Suzuki K.-i.T."/>
            <person name="Hayashi T."/>
            <person name="Toyoda A."/>
            <person name="Oliveira C."/>
            <person name="Osipova E."/>
            <person name="Leigh N.D."/>
            <person name="Simon A."/>
            <person name="Yun M.H."/>
        </authorList>
    </citation>
    <scope>NUCLEOTIDE SEQUENCE</scope>
    <source>
        <strain evidence="1">20211129_DDA</strain>
        <tissue evidence="1">Liver</tissue>
    </source>
</reference>
<dbReference type="Proteomes" id="UP001066276">
    <property type="component" value="Chromosome 9"/>
</dbReference>
<protein>
    <submittedName>
        <fullName evidence="1">Uncharacterized protein</fullName>
    </submittedName>
</protein>
<keyword evidence="2" id="KW-1185">Reference proteome</keyword>
<evidence type="ECO:0000313" key="2">
    <source>
        <dbReference type="Proteomes" id="UP001066276"/>
    </source>
</evidence>
<evidence type="ECO:0000313" key="1">
    <source>
        <dbReference type="EMBL" id="KAJ1109817.1"/>
    </source>
</evidence>
<comment type="caution">
    <text evidence="1">The sequence shown here is derived from an EMBL/GenBank/DDBJ whole genome shotgun (WGS) entry which is preliminary data.</text>
</comment>
<organism evidence="1 2">
    <name type="scientific">Pleurodeles waltl</name>
    <name type="common">Iberian ribbed newt</name>
    <dbReference type="NCBI Taxonomy" id="8319"/>
    <lineage>
        <taxon>Eukaryota</taxon>
        <taxon>Metazoa</taxon>
        <taxon>Chordata</taxon>
        <taxon>Craniata</taxon>
        <taxon>Vertebrata</taxon>
        <taxon>Euteleostomi</taxon>
        <taxon>Amphibia</taxon>
        <taxon>Batrachia</taxon>
        <taxon>Caudata</taxon>
        <taxon>Salamandroidea</taxon>
        <taxon>Salamandridae</taxon>
        <taxon>Pleurodelinae</taxon>
        <taxon>Pleurodeles</taxon>
    </lineage>
</organism>
<gene>
    <name evidence="1" type="ORF">NDU88_007175</name>
</gene>
<accession>A0AAV7N5M2</accession>
<dbReference type="AlphaFoldDB" id="A0AAV7N5M2"/>
<sequence>MVSFIAPELAYNKRKGTGGFAGWEFHVPLSAVIHSAPFLDGSRRFLASIKTYKEHFWTPLLQCDDEDEQRVELNMNNGCS</sequence>
<name>A0AAV7N5M2_PLEWA</name>
<dbReference type="EMBL" id="JANPWB010000013">
    <property type="protein sequence ID" value="KAJ1109817.1"/>
    <property type="molecule type" value="Genomic_DNA"/>
</dbReference>
<proteinExistence type="predicted"/>